<dbReference type="AlphaFoldDB" id="A0A271IXU2"/>
<keyword evidence="2" id="KW-0862">Zinc</keyword>
<keyword evidence="4" id="KW-0732">Signal</keyword>
<accession>A0A271IXU2</accession>
<evidence type="ECO:0000256" key="4">
    <source>
        <dbReference type="SAM" id="SignalP"/>
    </source>
</evidence>
<dbReference type="SUPFAM" id="SSF55486">
    <property type="entry name" value="Metalloproteases ('zincins'), catalytic domain"/>
    <property type="match status" value="1"/>
</dbReference>
<reference evidence="6 7" key="1">
    <citation type="submission" date="2016-11" db="EMBL/GenBank/DDBJ databases">
        <title>Study of marine rhodopsin-containing bacteria.</title>
        <authorList>
            <person name="Yoshizawa S."/>
            <person name="Kumagai Y."/>
            <person name="Kogure K."/>
        </authorList>
    </citation>
    <scope>NUCLEOTIDE SEQUENCE [LARGE SCALE GENOMIC DNA]</scope>
    <source>
        <strain evidence="6 7">SAORIC-28</strain>
    </source>
</reference>
<evidence type="ECO:0000313" key="7">
    <source>
        <dbReference type="Proteomes" id="UP000216339"/>
    </source>
</evidence>
<feature type="active site" description="Proton acceptor" evidence="1">
    <location>
        <position position="521"/>
    </location>
</feature>
<evidence type="ECO:0000259" key="5">
    <source>
        <dbReference type="Pfam" id="PF01433"/>
    </source>
</evidence>
<protein>
    <recommendedName>
        <fullName evidence="5">Peptidase M1 membrane alanine aminopeptidase domain-containing protein</fullName>
    </recommendedName>
</protein>
<dbReference type="InterPro" id="IPR014782">
    <property type="entry name" value="Peptidase_M1_dom"/>
</dbReference>
<feature type="chain" id="PRO_5012131197" description="Peptidase M1 membrane alanine aminopeptidase domain-containing protein" evidence="4">
    <location>
        <begin position="20"/>
        <end position="775"/>
    </location>
</feature>
<dbReference type="InterPro" id="IPR027268">
    <property type="entry name" value="Peptidase_M4/M1_CTD_sf"/>
</dbReference>
<dbReference type="EMBL" id="MQWD01000001">
    <property type="protein sequence ID" value="PAP75624.1"/>
    <property type="molecule type" value="Genomic_DNA"/>
</dbReference>
<comment type="cofactor">
    <cofactor evidence="2">
        <name>Zn(2+)</name>
        <dbReference type="ChEBI" id="CHEBI:29105"/>
    </cofactor>
    <text evidence="2">Binds 1 zinc ion per subunit.</text>
</comment>
<feature type="region of interest" description="Disordered" evidence="3">
    <location>
        <begin position="148"/>
        <end position="168"/>
    </location>
</feature>
<feature type="binding site" evidence="2">
    <location>
        <position position="543"/>
    </location>
    <ligand>
        <name>Zn(2+)</name>
        <dbReference type="ChEBI" id="CHEBI:29105"/>
        <note>catalytic</note>
    </ligand>
</feature>
<dbReference type="PANTHER" id="PTHR45726">
    <property type="entry name" value="LEUKOTRIENE A-4 HYDROLASE"/>
    <property type="match status" value="1"/>
</dbReference>
<dbReference type="Proteomes" id="UP000216339">
    <property type="component" value="Unassembled WGS sequence"/>
</dbReference>
<feature type="binding site" evidence="2">
    <location>
        <position position="524"/>
    </location>
    <ligand>
        <name>Zn(2+)</name>
        <dbReference type="ChEBI" id="CHEBI:29105"/>
        <note>catalytic</note>
    </ligand>
</feature>
<feature type="signal peptide" evidence="4">
    <location>
        <begin position="1"/>
        <end position="19"/>
    </location>
</feature>
<name>A0A271IXU2_9BACT</name>
<dbReference type="Pfam" id="PF01433">
    <property type="entry name" value="Peptidase_M1"/>
    <property type="match status" value="1"/>
</dbReference>
<dbReference type="RefSeq" id="WP_095509266.1">
    <property type="nucleotide sequence ID" value="NZ_MQWD01000001.1"/>
</dbReference>
<feature type="active site" description="Proton donor" evidence="1">
    <location>
        <position position="617"/>
    </location>
</feature>
<keyword evidence="2" id="KW-0479">Metal-binding</keyword>
<dbReference type="OrthoDB" id="9814383at2"/>
<feature type="domain" description="Peptidase M1 membrane alanine aminopeptidase" evidence="5">
    <location>
        <begin position="495"/>
        <end position="677"/>
    </location>
</feature>
<dbReference type="InterPro" id="IPR034015">
    <property type="entry name" value="M1_LTA4H"/>
</dbReference>
<organism evidence="6 7">
    <name type="scientific">Rubrivirga marina</name>
    <dbReference type="NCBI Taxonomy" id="1196024"/>
    <lineage>
        <taxon>Bacteria</taxon>
        <taxon>Pseudomonadati</taxon>
        <taxon>Rhodothermota</taxon>
        <taxon>Rhodothermia</taxon>
        <taxon>Rhodothermales</taxon>
        <taxon>Rubricoccaceae</taxon>
        <taxon>Rubrivirga</taxon>
    </lineage>
</organism>
<feature type="binding site" evidence="2">
    <location>
        <position position="520"/>
    </location>
    <ligand>
        <name>Zn(2+)</name>
        <dbReference type="ChEBI" id="CHEBI:29105"/>
        <note>catalytic</note>
    </ligand>
</feature>
<evidence type="ECO:0000256" key="3">
    <source>
        <dbReference type="SAM" id="MobiDB-lite"/>
    </source>
</evidence>
<dbReference type="Gene3D" id="1.10.390.10">
    <property type="entry name" value="Neutral Protease Domain 2"/>
    <property type="match status" value="1"/>
</dbReference>
<dbReference type="CDD" id="cd09604">
    <property type="entry name" value="M1_APN_like"/>
    <property type="match status" value="1"/>
</dbReference>
<dbReference type="GO" id="GO:0008270">
    <property type="term" value="F:zinc ion binding"/>
    <property type="evidence" value="ECO:0007669"/>
    <property type="project" value="InterPro"/>
</dbReference>
<evidence type="ECO:0000313" key="6">
    <source>
        <dbReference type="EMBL" id="PAP75624.1"/>
    </source>
</evidence>
<dbReference type="PANTHER" id="PTHR45726:SF3">
    <property type="entry name" value="LEUKOTRIENE A-4 HYDROLASE"/>
    <property type="match status" value="1"/>
</dbReference>
<sequence length="775" mass="85129">MPRSLFSLLLLLLAPLALAQSPVGMWTIDLLPPSGGDPFDSGFLTVPAEGETGRFVLLNNQIDSEVGGVETTTNGADFTATGQLTSLGAPFAFEGTLDGDAVEGTFGIGGNTFGIRGTRAEAGALADYEARQDSLRLANAPEPVDLFEPFDLPTPNSYRTASGRPGPDYWQQRADYDLEASLDDQTHTVTGTVRLTYTNNSPEALDYLWFHLEQNLFDANSRGGPITGRAASSLDEEHGYRLGTITVDGRTVAPLVTDTRMRLDLPSPVEAGGGRVEVEIPYSFVIPGSPGTPRMGRLETEHGWVYAMAQWFPRVAVFDDVNGWNHMPYLGSGEFYLDYGDYEMTLTVPASHTVVATGTLLNEDEVYTREQRQRLAAARESDEAVLIVTEADRDAAASATGTKTWRYRAENVRDVAWGSSAAFIVDGANAAVRMDDGSTNDVLILSAYPEEGVSDDPENPGWEEATRYGRASILNNSYWLPYPYPVAISVASHIGGMEYPMLHFSRVTARHFSLFGVIDHELGHNWFPMIVGSDERRHPWMDEGFNTFINGPSNLAFYDEGDDPSLPGYGTGATTRASRVFPENIADAFRANEISVDDEIMTYPDQLEGNEIGWNAYTKPGAGLYYLRTAILGQERFDAALREYIRRWAYKHPQPADFFRTIEDVAGEDLDWFWRGWFDTRHPYDAVLESVTTADDVVSVTVGQNRGLVFPTTVEVTFTDGSTARARVPVEGFARTETLTVTVPAAGRTVERAVLDPDGLLPDVDRDNDVVEIGQ</sequence>
<comment type="caution">
    <text evidence="6">The sequence shown here is derived from an EMBL/GenBank/DDBJ whole genome shotgun (WGS) entry which is preliminary data.</text>
</comment>
<evidence type="ECO:0000256" key="1">
    <source>
        <dbReference type="PIRSR" id="PIRSR634015-1"/>
    </source>
</evidence>
<proteinExistence type="predicted"/>
<dbReference type="GO" id="GO:0008237">
    <property type="term" value="F:metallopeptidase activity"/>
    <property type="evidence" value="ECO:0007669"/>
    <property type="project" value="InterPro"/>
</dbReference>
<gene>
    <name evidence="6" type="ORF">BSZ37_03825</name>
</gene>
<evidence type="ECO:0000256" key="2">
    <source>
        <dbReference type="PIRSR" id="PIRSR634015-3"/>
    </source>
</evidence>
<keyword evidence="7" id="KW-1185">Reference proteome</keyword>